<feature type="region of interest" description="Disordered" evidence="1">
    <location>
        <begin position="158"/>
        <end position="475"/>
    </location>
</feature>
<protein>
    <submittedName>
        <fullName evidence="2">Uncharacterized protein</fullName>
    </submittedName>
</protein>
<evidence type="ECO:0000256" key="1">
    <source>
        <dbReference type="SAM" id="MobiDB-lite"/>
    </source>
</evidence>
<feature type="compositionally biased region" description="Basic and acidic residues" evidence="1">
    <location>
        <begin position="307"/>
        <end position="317"/>
    </location>
</feature>
<feature type="region of interest" description="Disordered" evidence="1">
    <location>
        <begin position="118"/>
        <end position="138"/>
    </location>
</feature>
<feature type="compositionally biased region" description="Gly residues" evidence="1">
    <location>
        <begin position="72"/>
        <end position="82"/>
    </location>
</feature>
<evidence type="ECO:0000313" key="3">
    <source>
        <dbReference type="Proteomes" id="UP001165122"/>
    </source>
</evidence>
<feature type="region of interest" description="Disordered" evidence="1">
    <location>
        <begin position="578"/>
        <end position="597"/>
    </location>
</feature>
<dbReference type="AlphaFoldDB" id="A0A9W7C7C9"/>
<feature type="compositionally biased region" description="Low complexity" evidence="1">
    <location>
        <begin position="387"/>
        <end position="401"/>
    </location>
</feature>
<evidence type="ECO:0000313" key="2">
    <source>
        <dbReference type="EMBL" id="GMH99385.1"/>
    </source>
</evidence>
<feature type="compositionally biased region" description="Basic and acidic residues" evidence="1">
    <location>
        <begin position="262"/>
        <end position="276"/>
    </location>
</feature>
<organism evidence="2 3">
    <name type="scientific">Triparma laevis f. longispina</name>
    <dbReference type="NCBI Taxonomy" id="1714387"/>
    <lineage>
        <taxon>Eukaryota</taxon>
        <taxon>Sar</taxon>
        <taxon>Stramenopiles</taxon>
        <taxon>Ochrophyta</taxon>
        <taxon>Bolidophyceae</taxon>
        <taxon>Parmales</taxon>
        <taxon>Triparmaceae</taxon>
        <taxon>Triparma</taxon>
    </lineage>
</organism>
<comment type="caution">
    <text evidence="2">The sequence shown here is derived from an EMBL/GenBank/DDBJ whole genome shotgun (WGS) entry which is preliminary data.</text>
</comment>
<sequence length="624" mass="68374">MSTRPGYDPNAWAAKRANAMERAKKLREDRSKAGPGGDHEDAGEQQYRGGGEDRTEGFDDMVVERGQDARGLVGGGGEGGDGMTEAERNLQQDEQVKENMSTANVGYRGFTTFGVNLNATGGSSGSVPSPSGSDTLTSEVRQRGDVMVPMEEQYQSQFMQQMQVSGSSPKQGKVTGGAVEYDPAQHSLANQPAPVVDEPVVPPRGRGRGSRKPTSETRKVTRKPKPAPPVYEDEGDMGGVGGQYEGADEVEAEVVRKPVGKAKKEREVKSVQREMADVQIDDDDGEVAPAPGALQSSQSTSPSASGEWKHKNTRDMNDLWTSPPKDKKERKKRTLPPKTEQTSQSMHAMVEQQQPDMIPPTSAPAGQHWSHAVGGDNDEDNKLSVLQQRMRSRQQQRNSRSAGTMLPSSSSRQPQNSGFATQKGAFNAQTKVSASVDASTIKYRAQTTPEYSPRTSPRAQAAAEKGRLGRGKRVRKAKPLPEWNDDTEVDADKIYGDMEDGGGELIDCQDCGKAFAPPTYNRICKTMNNKGELKCIAMYAKKRKVFNSAKVRIQGNEHLDKDAQKLAIRARKEVVAEKKGLKPKAKKKSDKWKAESNTFRQAMRDNRLMEKAKKEGKPLTYYLD</sequence>
<feature type="compositionally biased region" description="Low complexity" evidence="1">
    <location>
        <begin position="296"/>
        <end position="305"/>
    </location>
</feature>
<feature type="compositionally biased region" description="Polar residues" evidence="1">
    <location>
        <begin position="427"/>
        <end position="438"/>
    </location>
</feature>
<name>A0A9W7C7C9_9STRA</name>
<feature type="compositionally biased region" description="Polar residues" evidence="1">
    <location>
        <begin position="406"/>
        <end position="420"/>
    </location>
</feature>
<feature type="compositionally biased region" description="Basic residues" evidence="1">
    <location>
        <begin position="581"/>
        <end position="590"/>
    </location>
</feature>
<feature type="compositionally biased region" description="Basic and acidic residues" evidence="1">
    <location>
        <begin position="50"/>
        <end position="68"/>
    </location>
</feature>
<feature type="compositionally biased region" description="Basic and acidic residues" evidence="1">
    <location>
        <begin position="18"/>
        <end position="42"/>
    </location>
</feature>
<keyword evidence="3" id="KW-1185">Reference proteome</keyword>
<feature type="compositionally biased region" description="Basic and acidic residues" evidence="1">
    <location>
        <begin position="85"/>
        <end position="97"/>
    </location>
</feature>
<proteinExistence type="predicted"/>
<feature type="region of interest" description="Disordered" evidence="1">
    <location>
        <begin position="1"/>
        <end position="100"/>
    </location>
</feature>
<dbReference type="Proteomes" id="UP001165122">
    <property type="component" value="Unassembled WGS sequence"/>
</dbReference>
<gene>
    <name evidence="2" type="ORF">TrLO_g133</name>
</gene>
<dbReference type="EMBL" id="BRXW01000010">
    <property type="protein sequence ID" value="GMH99385.1"/>
    <property type="molecule type" value="Genomic_DNA"/>
</dbReference>
<accession>A0A9W7C7C9</accession>
<feature type="compositionally biased region" description="Low complexity" evidence="1">
    <location>
        <begin position="158"/>
        <end position="168"/>
    </location>
</feature>
<feature type="compositionally biased region" description="Polar residues" evidence="1">
    <location>
        <begin position="445"/>
        <end position="458"/>
    </location>
</feature>
<dbReference type="OrthoDB" id="10066537at2759"/>
<feature type="compositionally biased region" description="Polar residues" evidence="1">
    <location>
        <begin position="339"/>
        <end position="355"/>
    </location>
</feature>
<reference evidence="3" key="1">
    <citation type="journal article" date="2023" name="Commun. Biol.">
        <title>Genome analysis of Parmales, the sister group of diatoms, reveals the evolutionary specialization of diatoms from phago-mixotrophs to photoautotrophs.</title>
        <authorList>
            <person name="Ban H."/>
            <person name="Sato S."/>
            <person name="Yoshikawa S."/>
            <person name="Yamada K."/>
            <person name="Nakamura Y."/>
            <person name="Ichinomiya M."/>
            <person name="Sato N."/>
            <person name="Blanc-Mathieu R."/>
            <person name="Endo H."/>
            <person name="Kuwata A."/>
            <person name="Ogata H."/>
        </authorList>
    </citation>
    <scope>NUCLEOTIDE SEQUENCE [LARGE SCALE GENOMIC DNA]</scope>
    <source>
        <strain evidence="3">NIES 3700</strain>
    </source>
</reference>